<comment type="caution">
    <text evidence="1">The sequence shown here is derived from an EMBL/GenBank/DDBJ whole genome shotgun (WGS) entry which is preliminary data.</text>
</comment>
<proteinExistence type="predicted"/>
<organism evidence="1 2">
    <name type="scientific">Bacteroides uniformis</name>
    <dbReference type="NCBI Taxonomy" id="820"/>
    <lineage>
        <taxon>Bacteria</taxon>
        <taxon>Pseudomonadati</taxon>
        <taxon>Bacteroidota</taxon>
        <taxon>Bacteroidia</taxon>
        <taxon>Bacteroidales</taxon>
        <taxon>Bacteroidaceae</taxon>
        <taxon>Bacteroides</taxon>
    </lineage>
</organism>
<reference evidence="1" key="1">
    <citation type="submission" date="2022-10" db="EMBL/GenBank/DDBJ databases">
        <title>Human gut microbiome strain richness.</title>
        <authorList>
            <person name="Chen-Liaw A."/>
        </authorList>
    </citation>
    <scope>NUCLEOTIDE SEQUENCE</scope>
    <source>
        <strain evidence="1">A1_m1001262Bd0_191120</strain>
    </source>
</reference>
<evidence type="ECO:0000313" key="2">
    <source>
        <dbReference type="Proteomes" id="UP001218502"/>
    </source>
</evidence>
<dbReference type="AlphaFoldDB" id="A0AAW6G264"/>
<dbReference type="EMBL" id="JAQNQY010000017">
    <property type="protein sequence ID" value="MDC1753733.1"/>
    <property type="molecule type" value="Genomic_DNA"/>
</dbReference>
<accession>A0AAW6G264</accession>
<evidence type="ECO:0000313" key="1">
    <source>
        <dbReference type="EMBL" id="MDC1753733.1"/>
    </source>
</evidence>
<gene>
    <name evidence="1" type="primary">rhuM</name>
    <name evidence="1" type="ORF">POY80_14935</name>
</gene>
<dbReference type="Pfam" id="PF13310">
    <property type="entry name" value="Virulence_RhuM"/>
    <property type="match status" value="1"/>
</dbReference>
<dbReference type="RefSeq" id="WP_110506540.1">
    <property type="nucleotide sequence ID" value="NZ_CAXTGW010000016.1"/>
</dbReference>
<name>A0AAW6G264_BACUN</name>
<protein>
    <submittedName>
        <fullName evidence="1">RhuM family protein</fullName>
    </submittedName>
</protein>
<dbReference type="PANTHER" id="PTHR35810:SF1">
    <property type="entry name" value="CYTOPLASMIC PROTEIN"/>
    <property type="match status" value="1"/>
</dbReference>
<sequence length="289" mass="33656">MEKQGEIILYQPDEAVKLEVRLEDETVWLNRQQLSELFDRDIKTIGKHISNALKEELIDIPTVAKFATVQKEGERFVTRQVEFYNLDMILSVGYRVKSQRGIQFRQWANKVLKDYLLKGYSINQRLNEIEQKMDNKFFQIEKTIAEHDKKIDFFVRTSLPPVEGIFFDGQIFDAYKFATDLIKSAKCSLILIDNYVDESVLLMLSKRNSGVSATIYTHKINAQLQLDLNKHNEQYPPIEVRTYKSSHDRFLIIDNTEVYHIGASLKDLGKKMFAFSKLDLPAHTIINVL</sequence>
<dbReference type="Proteomes" id="UP001218502">
    <property type="component" value="Unassembled WGS sequence"/>
</dbReference>
<dbReference type="InterPro" id="IPR011204">
    <property type="entry name" value="Virulence_RhuM-like"/>
</dbReference>
<dbReference type="PANTHER" id="PTHR35810">
    <property type="entry name" value="CYTOPLASMIC PROTEIN-RELATED"/>
    <property type="match status" value="1"/>
</dbReference>